<organism evidence="1 2">
    <name type="scientific">Arabidopsis suecica</name>
    <name type="common">Swedish thale-cress</name>
    <name type="synonym">Cardaminopsis suecica</name>
    <dbReference type="NCBI Taxonomy" id="45249"/>
    <lineage>
        <taxon>Eukaryota</taxon>
        <taxon>Viridiplantae</taxon>
        <taxon>Streptophyta</taxon>
        <taxon>Embryophyta</taxon>
        <taxon>Tracheophyta</taxon>
        <taxon>Spermatophyta</taxon>
        <taxon>Magnoliopsida</taxon>
        <taxon>eudicotyledons</taxon>
        <taxon>Gunneridae</taxon>
        <taxon>Pentapetalae</taxon>
        <taxon>rosids</taxon>
        <taxon>malvids</taxon>
        <taxon>Brassicales</taxon>
        <taxon>Brassicaceae</taxon>
        <taxon>Camelineae</taxon>
        <taxon>Arabidopsis</taxon>
    </lineage>
</organism>
<dbReference type="Proteomes" id="UP000694251">
    <property type="component" value="Chromosome 9"/>
</dbReference>
<evidence type="ECO:0000313" key="1">
    <source>
        <dbReference type="EMBL" id="KAG7573202.1"/>
    </source>
</evidence>
<protein>
    <submittedName>
        <fullName evidence="1">Uncharacterized protein</fullName>
    </submittedName>
</protein>
<accession>A0A8T2AFZ4</accession>
<dbReference type="EMBL" id="JAEFBJ010000009">
    <property type="protein sequence ID" value="KAG7573202.1"/>
    <property type="molecule type" value="Genomic_DNA"/>
</dbReference>
<name>A0A8T2AFZ4_ARASU</name>
<evidence type="ECO:0000313" key="2">
    <source>
        <dbReference type="Proteomes" id="UP000694251"/>
    </source>
</evidence>
<reference evidence="1 2" key="1">
    <citation type="submission" date="2020-12" db="EMBL/GenBank/DDBJ databases">
        <title>Concerted genomic and epigenomic changes stabilize Arabidopsis allopolyploids.</title>
        <authorList>
            <person name="Chen Z."/>
        </authorList>
    </citation>
    <scope>NUCLEOTIDE SEQUENCE [LARGE SCALE GENOMIC DNA]</scope>
    <source>
        <strain evidence="1">As9502</strain>
        <tissue evidence="1">Leaf</tissue>
    </source>
</reference>
<gene>
    <name evidence="1" type="ORF">ISN44_As09g015170</name>
</gene>
<comment type="caution">
    <text evidence="1">The sequence shown here is derived from an EMBL/GenBank/DDBJ whole genome shotgun (WGS) entry which is preliminary data.</text>
</comment>
<dbReference type="AlphaFoldDB" id="A0A8T2AFZ4"/>
<feature type="non-terminal residue" evidence="1">
    <location>
        <position position="62"/>
    </location>
</feature>
<keyword evidence="2" id="KW-1185">Reference proteome</keyword>
<sequence length="62" mass="6947">MGPFPNLSGLFNDFRGISVITSKYDFLSDQLIWAPDILPKLTPTNQSSPVSSFPLLPFSFHF</sequence>
<proteinExistence type="predicted"/>